<sequence length="24" mass="2700">MRIRGVEDDLPLFVTVFGPRGNPN</sequence>
<protein>
    <submittedName>
        <fullName evidence="1">Uncharacterized protein</fullName>
    </submittedName>
</protein>
<evidence type="ECO:0000313" key="1">
    <source>
        <dbReference type="EMBL" id="OJA09243.1"/>
    </source>
</evidence>
<gene>
    <name evidence="1" type="ORF">AZE42_09217</name>
</gene>
<evidence type="ECO:0000313" key="2">
    <source>
        <dbReference type="Proteomes" id="UP000183567"/>
    </source>
</evidence>
<dbReference type="AlphaFoldDB" id="A0A1J8PN73"/>
<comment type="caution">
    <text evidence="1">The sequence shown here is derived from an EMBL/GenBank/DDBJ whole genome shotgun (WGS) entry which is preliminary data.</text>
</comment>
<dbReference type="Proteomes" id="UP000183567">
    <property type="component" value="Unassembled WGS sequence"/>
</dbReference>
<proteinExistence type="predicted"/>
<dbReference type="EMBL" id="LVVM01005978">
    <property type="protein sequence ID" value="OJA09243.1"/>
    <property type="molecule type" value="Genomic_DNA"/>
</dbReference>
<reference evidence="1 2" key="1">
    <citation type="submission" date="2016-03" db="EMBL/GenBank/DDBJ databases">
        <title>Comparative genomics of the ectomycorrhizal sister species Rhizopogon vinicolor and Rhizopogon vesiculosus (Basidiomycota: Boletales) reveals a divergence of the mating type B locus.</title>
        <authorList>
            <person name="Mujic A.B."/>
            <person name="Kuo A."/>
            <person name="Tritt A."/>
            <person name="Lipzen A."/>
            <person name="Chen C."/>
            <person name="Johnson J."/>
            <person name="Sharma A."/>
            <person name="Barry K."/>
            <person name="Grigoriev I.V."/>
            <person name="Spatafora J.W."/>
        </authorList>
    </citation>
    <scope>NUCLEOTIDE SEQUENCE [LARGE SCALE GENOMIC DNA]</scope>
    <source>
        <strain evidence="1 2">AM-OR11-056</strain>
    </source>
</reference>
<organism evidence="1 2">
    <name type="scientific">Rhizopogon vesiculosus</name>
    <dbReference type="NCBI Taxonomy" id="180088"/>
    <lineage>
        <taxon>Eukaryota</taxon>
        <taxon>Fungi</taxon>
        <taxon>Dikarya</taxon>
        <taxon>Basidiomycota</taxon>
        <taxon>Agaricomycotina</taxon>
        <taxon>Agaricomycetes</taxon>
        <taxon>Agaricomycetidae</taxon>
        <taxon>Boletales</taxon>
        <taxon>Suillineae</taxon>
        <taxon>Rhizopogonaceae</taxon>
        <taxon>Rhizopogon</taxon>
    </lineage>
</organism>
<feature type="non-terminal residue" evidence="1">
    <location>
        <position position="24"/>
    </location>
</feature>
<keyword evidence="2" id="KW-1185">Reference proteome</keyword>
<name>A0A1J8PN73_9AGAM</name>
<accession>A0A1J8PN73</accession>